<proteinExistence type="predicted"/>
<feature type="compositionally biased region" description="Pro residues" evidence="1">
    <location>
        <begin position="9"/>
        <end position="27"/>
    </location>
</feature>
<evidence type="ECO:0000256" key="1">
    <source>
        <dbReference type="SAM" id="MobiDB-lite"/>
    </source>
</evidence>
<feature type="region of interest" description="Disordered" evidence="1">
    <location>
        <begin position="1"/>
        <end position="36"/>
    </location>
</feature>
<comment type="caution">
    <text evidence="2">The sequence shown here is derived from an EMBL/GenBank/DDBJ whole genome shotgun (WGS) entry which is preliminary data.</text>
</comment>
<sequence length="55" mass="5746">SRPADAYPAPGPRAATPPPADAPPAAAPPSSSRLRQAASELDELGELLRDQDDRR</sequence>
<name>A0A7X6D617_9ACTN</name>
<evidence type="ECO:0000313" key="3">
    <source>
        <dbReference type="Proteomes" id="UP000578686"/>
    </source>
</evidence>
<dbReference type="AlphaFoldDB" id="A0A7X6D617"/>
<gene>
    <name evidence="2" type="ORF">HCN56_25630</name>
</gene>
<dbReference type="EMBL" id="JAAVJD010000477">
    <property type="protein sequence ID" value="NJQ08855.1"/>
    <property type="molecule type" value="Genomic_DNA"/>
</dbReference>
<keyword evidence="3" id="KW-1185">Reference proteome</keyword>
<protein>
    <submittedName>
        <fullName evidence="2">Uncharacterized protein</fullName>
    </submittedName>
</protein>
<evidence type="ECO:0000313" key="2">
    <source>
        <dbReference type="EMBL" id="NJQ08855.1"/>
    </source>
</evidence>
<reference evidence="2 3" key="1">
    <citation type="submission" date="2020-03" db="EMBL/GenBank/DDBJ databases">
        <title>Draft genome of Streptomyces sp. ventii, isolated from the Axial Seamount in the Pacific Ocean, and resequencing of the two type strains Streptomyces lonarensis strain NCL 716 and Streptomyces bohaiensis strain 11A07.</title>
        <authorList>
            <person name="Loughran R.M."/>
            <person name="Pfannmuller K.M."/>
            <person name="Wasson B.J."/>
            <person name="Deadmond M.C."/>
            <person name="Paddock B.E."/>
            <person name="Koyack M.J."/>
            <person name="Gallegos D.A."/>
            <person name="Mitchell E.A."/>
            <person name="Ushijima B."/>
            <person name="Saw J.H."/>
            <person name="Mcphail K.L."/>
            <person name="Videau P."/>
        </authorList>
    </citation>
    <scope>NUCLEOTIDE SEQUENCE [LARGE SCALE GENOMIC DNA]</scope>
    <source>
        <strain evidence="2 3">NCL716</strain>
    </source>
</reference>
<organism evidence="2 3">
    <name type="scientific">Streptomyces lonarensis</name>
    <dbReference type="NCBI Taxonomy" id="700599"/>
    <lineage>
        <taxon>Bacteria</taxon>
        <taxon>Bacillati</taxon>
        <taxon>Actinomycetota</taxon>
        <taxon>Actinomycetes</taxon>
        <taxon>Kitasatosporales</taxon>
        <taxon>Streptomycetaceae</taxon>
        <taxon>Streptomyces</taxon>
    </lineage>
</organism>
<dbReference type="Proteomes" id="UP000578686">
    <property type="component" value="Unassembled WGS sequence"/>
</dbReference>
<accession>A0A7X6D617</accession>
<feature type="non-terminal residue" evidence="2">
    <location>
        <position position="1"/>
    </location>
</feature>